<dbReference type="InterPro" id="IPR019999">
    <property type="entry name" value="Anth_synth_I-like"/>
</dbReference>
<evidence type="ECO:0000313" key="3">
    <source>
        <dbReference type="Proteomes" id="UP000278143"/>
    </source>
</evidence>
<dbReference type="OrthoDB" id="1865897at2759"/>
<gene>
    <name evidence="2" type="ORF">SYNPS1DRAFT_1870</name>
</gene>
<dbReference type="Proteomes" id="UP000278143">
    <property type="component" value="Unassembled WGS sequence"/>
</dbReference>
<dbReference type="GO" id="GO:0000162">
    <property type="term" value="P:L-tryptophan biosynthetic process"/>
    <property type="evidence" value="ECO:0007669"/>
    <property type="project" value="TreeGrafter"/>
</dbReference>
<dbReference type="InterPro" id="IPR005801">
    <property type="entry name" value="ADC_synthase"/>
</dbReference>
<evidence type="ECO:0000313" key="2">
    <source>
        <dbReference type="EMBL" id="RKP27237.1"/>
    </source>
</evidence>
<keyword evidence="3" id="KW-1185">Reference proteome</keyword>
<name>A0A4P9Z3V0_9FUNG</name>
<feature type="non-terminal residue" evidence="2">
    <location>
        <position position="129"/>
    </location>
</feature>
<dbReference type="Pfam" id="PF04715">
    <property type="entry name" value="Anth_synt_I_N"/>
    <property type="match status" value="1"/>
</dbReference>
<dbReference type="SUPFAM" id="SSF56322">
    <property type="entry name" value="ADC synthase"/>
    <property type="match status" value="1"/>
</dbReference>
<dbReference type="InterPro" id="IPR006805">
    <property type="entry name" value="Anth_synth_I_N"/>
</dbReference>
<accession>A0A4P9Z3V0</accession>
<dbReference type="AlphaFoldDB" id="A0A4P9Z3V0"/>
<feature type="non-terminal residue" evidence="2">
    <location>
        <position position="1"/>
    </location>
</feature>
<protein>
    <submittedName>
        <fullName evidence="2">Anthranilate synthase component I, N terminal region-domain-containing protein</fullName>
    </submittedName>
</protein>
<sequence length="129" mass="13964">PSLEEVTHAIAGGEGNTVPVYTEVPADLLTPVAIYLKVSQLRPNSFLLESVAGGEKIGRYSFIGADPYKILRTGPDEACHGDPLTFIERELSDIKYISVAGLPTFTGGAIGFIAYDCVQHFEPRTKRPL</sequence>
<dbReference type="PANTHER" id="PTHR11236">
    <property type="entry name" value="AMINOBENZOATE/ANTHRANILATE SYNTHASE"/>
    <property type="match status" value="1"/>
</dbReference>
<feature type="domain" description="Anthranilate synthase component I N-terminal" evidence="1">
    <location>
        <begin position="27"/>
        <end position="126"/>
    </location>
</feature>
<organism evidence="2 3">
    <name type="scientific">Syncephalis pseudoplumigaleata</name>
    <dbReference type="NCBI Taxonomy" id="1712513"/>
    <lineage>
        <taxon>Eukaryota</taxon>
        <taxon>Fungi</taxon>
        <taxon>Fungi incertae sedis</taxon>
        <taxon>Zoopagomycota</taxon>
        <taxon>Zoopagomycotina</taxon>
        <taxon>Zoopagomycetes</taxon>
        <taxon>Zoopagales</taxon>
        <taxon>Piptocephalidaceae</taxon>
        <taxon>Syncephalis</taxon>
    </lineage>
</organism>
<dbReference type="EMBL" id="KZ989244">
    <property type="protein sequence ID" value="RKP27237.1"/>
    <property type="molecule type" value="Genomic_DNA"/>
</dbReference>
<evidence type="ECO:0000259" key="1">
    <source>
        <dbReference type="Pfam" id="PF04715"/>
    </source>
</evidence>
<proteinExistence type="predicted"/>
<dbReference type="Gene3D" id="3.60.120.10">
    <property type="entry name" value="Anthranilate synthase"/>
    <property type="match status" value="1"/>
</dbReference>
<reference evidence="3" key="1">
    <citation type="journal article" date="2018" name="Nat. Microbiol.">
        <title>Leveraging single-cell genomics to expand the fungal tree of life.</title>
        <authorList>
            <person name="Ahrendt S.R."/>
            <person name="Quandt C.A."/>
            <person name="Ciobanu D."/>
            <person name="Clum A."/>
            <person name="Salamov A."/>
            <person name="Andreopoulos B."/>
            <person name="Cheng J.F."/>
            <person name="Woyke T."/>
            <person name="Pelin A."/>
            <person name="Henrissat B."/>
            <person name="Reynolds N.K."/>
            <person name="Benny G.L."/>
            <person name="Smith M.E."/>
            <person name="James T.Y."/>
            <person name="Grigoriev I.V."/>
        </authorList>
    </citation>
    <scope>NUCLEOTIDE SEQUENCE [LARGE SCALE GENOMIC DNA]</scope>
    <source>
        <strain evidence="3">Benny S71-1</strain>
    </source>
</reference>
<dbReference type="PANTHER" id="PTHR11236:SF9">
    <property type="entry name" value="ANTHRANILATE SYNTHASE COMPONENT 1"/>
    <property type="match status" value="1"/>
</dbReference>